<keyword evidence="8" id="KW-0732">Signal</keyword>
<accession>A0A7W8DHS5</accession>
<evidence type="ECO:0000259" key="16">
    <source>
        <dbReference type="Pfam" id="PF14720"/>
    </source>
</evidence>
<dbReference type="Gene3D" id="3.40.50.700">
    <property type="entry name" value="NADH:ubiquinone oxidoreductase-like, 20kDa subunit"/>
    <property type="match status" value="1"/>
</dbReference>
<dbReference type="NCBIfam" id="TIGR01409">
    <property type="entry name" value="TAT_signal_seq"/>
    <property type="match status" value="1"/>
</dbReference>
<dbReference type="Pfam" id="PF10518">
    <property type="entry name" value="TAT_signal"/>
    <property type="match status" value="1"/>
</dbReference>
<dbReference type="PIRSF" id="PIRSF000310">
    <property type="entry name" value="NiFe_hyd_ssu"/>
    <property type="match status" value="1"/>
</dbReference>
<feature type="region of interest" description="Disordered" evidence="14">
    <location>
        <begin position="399"/>
        <end position="424"/>
    </location>
</feature>
<dbReference type="SUPFAM" id="SSF56770">
    <property type="entry name" value="HydA/Nqo6-like"/>
    <property type="match status" value="1"/>
</dbReference>
<dbReference type="PANTHER" id="PTHR30013:SF7">
    <property type="entry name" value="HYDROGENASE-2 SMALL CHAIN"/>
    <property type="match status" value="1"/>
</dbReference>
<dbReference type="GO" id="GO:0009061">
    <property type="term" value="P:anaerobic respiration"/>
    <property type="evidence" value="ECO:0007669"/>
    <property type="project" value="TreeGrafter"/>
</dbReference>
<dbReference type="Proteomes" id="UP000528322">
    <property type="component" value="Unassembled WGS sequence"/>
</dbReference>
<dbReference type="GO" id="GO:0046872">
    <property type="term" value="F:metal ion binding"/>
    <property type="evidence" value="ECO:0007669"/>
    <property type="project" value="UniProtKB-KW"/>
</dbReference>
<evidence type="ECO:0000256" key="12">
    <source>
        <dbReference type="ARBA" id="ARBA00023291"/>
    </source>
</evidence>
<keyword evidence="12 13" id="KW-0003">3Fe-4S</keyword>
<dbReference type="RefSeq" id="WP_183733855.1">
    <property type="nucleotide sequence ID" value="NZ_JACHID010000016.1"/>
</dbReference>
<keyword evidence="10 13" id="KW-0408">Iron</keyword>
<dbReference type="GO" id="GO:0009055">
    <property type="term" value="F:electron transfer activity"/>
    <property type="evidence" value="ECO:0007669"/>
    <property type="project" value="TreeGrafter"/>
</dbReference>
<name>A0A7W8DHS5_9BACT</name>
<feature type="binding site" evidence="13">
    <location>
        <position position="197"/>
    </location>
    <ligand>
        <name>[4Fe-4S] cluster</name>
        <dbReference type="ChEBI" id="CHEBI:49883"/>
        <label>1</label>
    </ligand>
</feature>
<evidence type="ECO:0000313" key="17">
    <source>
        <dbReference type="EMBL" id="MBB5022754.1"/>
    </source>
</evidence>
<evidence type="ECO:0000256" key="14">
    <source>
        <dbReference type="SAM" id="MobiDB-lite"/>
    </source>
</evidence>
<dbReference type="InterPro" id="IPR027394">
    <property type="entry name" value="Cytochrome-c3_hydrogenase_C"/>
</dbReference>
<feature type="binding site" evidence="13">
    <location>
        <position position="268"/>
    </location>
    <ligand>
        <name>[4Fe-4S] cluster</name>
        <dbReference type="ChEBI" id="CHEBI:49883"/>
        <label>2</label>
    </ligand>
</feature>
<feature type="binding site" evidence="13">
    <location>
        <position position="333"/>
    </location>
    <ligand>
        <name>[3Fe-4S] cluster</name>
        <dbReference type="ChEBI" id="CHEBI:21137"/>
    </ligand>
</feature>
<evidence type="ECO:0000259" key="15">
    <source>
        <dbReference type="Pfam" id="PF01058"/>
    </source>
</evidence>
<dbReference type="InterPro" id="IPR019546">
    <property type="entry name" value="TAT_signal_bac_arc"/>
</dbReference>
<comment type="caution">
    <text evidence="17">The sequence shown here is derived from an EMBL/GenBank/DDBJ whole genome shotgun (WGS) entry which is preliminary data.</text>
</comment>
<feature type="domain" description="NADH:ubiquinone oxidoreductase-like 20kDa subunit" evidence="15">
    <location>
        <begin position="97"/>
        <end position="243"/>
    </location>
</feature>
<dbReference type="PANTHER" id="PTHR30013">
    <property type="entry name" value="NIFE / NIFESE HYDROGENASE SMALL SUBUNIT FAMILY MEMBER"/>
    <property type="match status" value="1"/>
</dbReference>
<comment type="subunit">
    <text evidence="5">Heterodimer of a large and a small subunit.</text>
</comment>
<evidence type="ECO:0000256" key="7">
    <source>
        <dbReference type="ARBA" id="ARBA00022723"/>
    </source>
</evidence>
<feature type="binding site" evidence="13">
    <location>
        <position position="311"/>
    </location>
    <ligand>
        <name>[3Fe-4S] cluster</name>
        <dbReference type="ChEBI" id="CHEBI:21137"/>
    </ligand>
</feature>
<gene>
    <name evidence="17" type="ORF">HNR37_002098</name>
</gene>
<dbReference type="GO" id="GO:0008901">
    <property type="term" value="F:ferredoxin hydrogenase activity"/>
    <property type="evidence" value="ECO:0007669"/>
    <property type="project" value="InterPro"/>
</dbReference>
<evidence type="ECO:0000256" key="9">
    <source>
        <dbReference type="ARBA" id="ARBA00023002"/>
    </source>
</evidence>
<dbReference type="PRINTS" id="PR00614">
    <property type="entry name" value="NIHGNASESMLL"/>
</dbReference>
<dbReference type="Pfam" id="PF14720">
    <property type="entry name" value="NiFe_hyd_SSU_C"/>
    <property type="match status" value="1"/>
</dbReference>
<evidence type="ECO:0000313" key="18">
    <source>
        <dbReference type="Proteomes" id="UP000528322"/>
    </source>
</evidence>
<keyword evidence="18" id="KW-1185">Reference proteome</keyword>
<dbReference type="GO" id="GO:0051538">
    <property type="term" value="F:3 iron, 4 sulfur cluster binding"/>
    <property type="evidence" value="ECO:0007669"/>
    <property type="project" value="UniProtKB-KW"/>
</dbReference>
<feature type="binding site" evidence="13">
    <location>
        <position position="271"/>
    </location>
    <ligand>
        <name>[4Fe-4S] cluster</name>
        <dbReference type="ChEBI" id="CHEBI:49883"/>
        <label>2</label>
    </ligand>
</feature>
<dbReference type="Gene3D" id="4.10.480.10">
    <property type="entry name" value="Cytochrome-c3 hydrogenase, C-terminal domain"/>
    <property type="match status" value="1"/>
</dbReference>
<comment type="subcellular location">
    <subcellularLocation>
        <location evidence="3">Cell envelope</location>
    </subcellularLocation>
</comment>
<evidence type="ECO:0000256" key="13">
    <source>
        <dbReference type="PIRSR" id="PIRSR000310-1"/>
    </source>
</evidence>
<evidence type="ECO:0000256" key="6">
    <source>
        <dbReference type="ARBA" id="ARBA00022485"/>
    </source>
</evidence>
<dbReference type="InterPro" id="IPR037148">
    <property type="entry name" value="NiFe-Hase_small_C_sf"/>
</dbReference>
<dbReference type="PROSITE" id="PS51318">
    <property type="entry name" value="TAT"/>
    <property type="match status" value="1"/>
</dbReference>
<organism evidence="17 18">
    <name type="scientific">Desulfurispira natronophila</name>
    <dbReference type="NCBI Taxonomy" id="682562"/>
    <lineage>
        <taxon>Bacteria</taxon>
        <taxon>Pseudomonadati</taxon>
        <taxon>Chrysiogenota</taxon>
        <taxon>Chrysiogenia</taxon>
        <taxon>Chrysiogenales</taxon>
        <taxon>Chrysiogenaceae</taxon>
        <taxon>Desulfurispira</taxon>
    </lineage>
</organism>
<evidence type="ECO:0000256" key="4">
    <source>
        <dbReference type="ARBA" id="ARBA00006605"/>
    </source>
</evidence>
<comment type="cofactor">
    <cofactor evidence="1">
        <name>[3Fe-4S] cluster</name>
        <dbReference type="ChEBI" id="CHEBI:21137"/>
    </cofactor>
</comment>
<dbReference type="Pfam" id="PF01058">
    <property type="entry name" value="Oxidored_q6"/>
    <property type="match status" value="1"/>
</dbReference>
<dbReference type="GO" id="GO:0009375">
    <property type="term" value="C:ferredoxin hydrogenase complex"/>
    <property type="evidence" value="ECO:0007669"/>
    <property type="project" value="InterPro"/>
</dbReference>
<keyword evidence="9 17" id="KW-0560">Oxidoreductase</keyword>
<feature type="binding site" evidence="13">
    <location>
        <position position="302"/>
    </location>
    <ligand>
        <name>[4Fe-4S] cluster</name>
        <dbReference type="ChEBI" id="CHEBI:49883"/>
        <label>2</label>
    </ligand>
</feature>
<dbReference type="NCBIfam" id="TIGR00391">
    <property type="entry name" value="hydA"/>
    <property type="match status" value="1"/>
</dbReference>
<feature type="binding site" evidence="13">
    <location>
        <position position="296"/>
    </location>
    <ligand>
        <name>[4Fe-4S] cluster</name>
        <dbReference type="ChEBI" id="CHEBI:49883"/>
        <label>2</label>
    </ligand>
</feature>
<dbReference type="GO" id="GO:0044569">
    <property type="term" value="C:[Ni-Fe] hydrogenase complex"/>
    <property type="evidence" value="ECO:0007669"/>
    <property type="project" value="TreeGrafter"/>
</dbReference>
<comment type="similarity">
    <text evidence="4">Belongs to the [NiFe]/[NiFeSe] hydrogenase small subunit family.</text>
</comment>
<feature type="binding site" evidence="13">
    <location>
        <position position="100"/>
    </location>
    <ligand>
        <name>[4Fe-4S] cluster</name>
        <dbReference type="ChEBI" id="CHEBI:49883"/>
        <label>1</label>
    </ligand>
</feature>
<evidence type="ECO:0000256" key="11">
    <source>
        <dbReference type="ARBA" id="ARBA00023014"/>
    </source>
</evidence>
<feature type="domain" description="Cytochrome-c3 hydrogenase C-terminal" evidence="16">
    <location>
        <begin position="263"/>
        <end position="345"/>
    </location>
</feature>
<feature type="binding site" evidence="13">
    <location>
        <position position="230"/>
    </location>
    <ligand>
        <name>[4Fe-4S] cluster</name>
        <dbReference type="ChEBI" id="CHEBI:49883"/>
        <label>1</label>
    </ligand>
</feature>
<evidence type="ECO:0000256" key="2">
    <source>
        <dbReference type="ARBA" id="ARBA00001966"/>
    </source>
</evidence>
<sequence>MVRSRDAQSDSKSQYYENLKSQAQQRLEQLRAASPVKEGPSLLQRLEGNGVSRRDFMKWAAAMAAALSLPVTFRREVAQAAELLDRIPVIYLHLAECTGCSESLLRSDSPTLDTLIFDYISLEYHETLMAASGWQSEEILETSMEQHKGNYILMVEGAVPMAAGGTYLTIGPHAHTGEYILRKAADGAAAVIAVGACATYGGIQAARPNPTNARRISRVVNKAVINIAGCPPSEANIIGTILHYVLFGTLPALDSFGRPRWAYNMRVHDMCERRGRFDAGEFVQRFGDDGARRGYCLYRVGCKGPFTFNNCAIERFNQHTSWPIQAGHGCIGCSEPDFWDTMAPYEEPRKNHLYAGVFGGMGADATADKIGIGLLTATAVGIGAHAIYSITQGNFRNPSLDDKKSVVPSQESTDQSTETESQPK</sequence>
<evidence type="ECO:0000256" key="5">
    <source>
        <dbReference type="ARBA" id="ARBA00011771"/>
    </source>
</evidence>
<feature type="binding site" evidence="13">
    <location>
        <position position="97"/>
    </location>
    <ligand>
        <name>[4Fe-4S] cluster</name>
        <dbReference type="ChEBI" id="CHEBI:49883"/>
        <label>1</label>
    </ligand>
</feature>
<dbReference type="EMBL" id="JACHID010000016">
    <property type="protein sequence ID" value="MBB5022754.1"/>
    <property type="molecule type" value="Genomic_DNA"/>
</dbReference>
<dbReference type="InterPro" id="IPR006311">
    <property type="entry name" value="TAT_signal"/>
</dbReference>
<evidence type="ECO:0000256" key="3">
    <source>
        <dbReference type="ARBA" id="ARBA00004196"/>
    </source>
</evidence>
<keyword evidence="6 13" id="KW-0004">4Fe-4S</keyword>
<dbReference type="AlphaFoldDB" id="A0A7W8DHS5"/>
<proteinExistence type="inferred from homology"/>
<keyword evidence="7 13" id="KW-0479">Metal-binding</keyword>
<comment type="cofactor">
    <cofactor evidence="2">
        <name>[4Fe-4S] cluster</name>
        <dbReference type="ChEBI" id="CHEBI:49883"/>
    </cofactor>
</comment>
<dbReference type="InterPro" id="IPR006137">
    <property type="entry name" value="NADH_UbQ_OxRdtase-like_20kDa"/>
</dbReference>
<protein>
    <submittedName>
        <fullName evidence="17">Quinone-reactive Ni/Fe-hydrogenase small subunit</fullName>
        <ecNumber evidence="17">1.12.5.1</ecNumber>
    </submittedName>
</protein>
<evidence type="ECO:0000256" key="1">
    <source>
        <dbReference type="ARBA" id="ARBA00001927"/>
    </source>
</evidence>
<evidence type="ECO:0000256" key="8">
    <source>
        <dbReference type="ARBA" id="ARBA00022729"/>
    </source>
</evidence>
<dbReference type="InterPro" id="IPR037024">
    <property type="entry name" value="NiFe_Hase_small_N_sf"/>
</dbReference>
<feature type="binding site" evidence="13">
    <location>
        <position position="330"/>
    </location>
    <ligand>
        <name>[3Fe-4S] cluster</name>
        <dbReference type="ChEBI" id="CHEBI:21137"/>
    </ligand>
</feature>
<dbReference type="InterPro" id="IPR001821">
    <property type="entry name" value="NiFe_hydrogenase_ssu"/>
</dbReference>
<evidence type="ECO:0000256" key="10">
    <source>
        <dbReference type="ARBA" id="ARBA00023004"/>
    </source>
</evidence>
<dbReference type="GO" id="GO:0047067">
    <property type="term" value="F:hydrogen:quinone oxidoreductase activity"/>
    <property type="evidence" value="ECO:0007669"/>
    <property type="project" value="UniProtKB-EC"/>
</dbReference>
<keyword evidence="11 13" id="KW-0411">Iron-sulfur</keyword>
<dbReference type="EC" id="1.12.5.1" evidence="17"/>
<dbReference type="GO" id="GO:0016020">
    <property type="term" value="C:membrane"/>
    <property type="evidence" value="ECO:0007669"/>
    <property type="project" value="TreeGrafter"/>
</dbReference>
<reference evidence="17 18" key="1">
    <citation type="submission" date="2020-08" db="EMBL/GenBank/DDBJ databases">
        <title>Genomic Encyclopedia of Type Strains, Phase IV (KMG-IV): sequencing the most valuable type-strain genomes for metagenomic binning, comparative biology and taxonomic classification.</title>
        <authorList>
            <person name="Goeker M."/>
        </authorList>
    </citation>
    <scope>NUCLEOTIDE SEQUENCE [LARGE SCALE GENOMIC DNA]</scope>
    <source>
        <strain evidence="17 18">DSM 22071</strain>
    </source>
</reference>
<feature type="compositionally biased region" description="Polar residues" evidence="14">
    <location>
        <begin position="407"/>
        <end position="424"/>
    </location>
</feature>
<dbReference type="GO" id="GO:0030313">
    <property type="term" value="C:cell envelope"/>
    <property type="evidence" value="ECO:0007669"/>
    <property type="project" value="UniProtKB-SubCell"/>
</dbReference>
<dbReference type="GO" id="GO:0051539">
    <property type="term" value="F:4 iron, 4 sulfur cluster binding"/>
    <property type="evidence" value="ECO:0007669"/>
    <property type="project" value="UniProtKB-KW"/>
</dbReference>